<dbReference type="EMBL" id="CP089983">
    <property type="protein sequence ID" value="WXB01203.1"/>
    <property type="molecule type" value="Genomic_DNA"/>
</dbReference>
<gene>
    <name evidence="8" type="ORF">LVJ94_30320</name>
</gene>
<dbReference type="InterPro" id="IPR006158">
    <property type="entry name" value="Cobalamin-bd"/>
</dbReference>
<keyword evidence="3" id="KW-0479">Metal-binding</keyword>
<dbReference type="InterPro" id="IPR023404">
    <property type="entry name" value="rSAM_horseshoe"/>
</dbReference>
<keyword evidence="9" id="KW-1185">Reference proteome</keyword>
<proteinExistence type="predicted"/>
<dbReference type="Pfam" id="PF04055">
    <property type="entry name" value="Radical_SAM"/>
    <property type="match status" value="1"/>
</dbReference>
<evidence type="ECO:0000259" key="6">
    <source>
        <dbReference type="PROSITE" id="PS51332"/>
    </source>
</evidence>
<dbReference type="InterPro" id="IPR034466">
    <property type="entry name" value="Methyltransferase_Class_B"/>
</dbReference>
<dbReference type="PROSITE" id="PS51918">
    <property type="entry name" value="RADICAL_SAM"/>
    <property type="match status" value="1"/>
</dbReference>
<evidence type="ECO:0000256" key="3">
    <source>
        <dbReference type="ARBA" id="ARBA00022723"/>
    </source>
</evidence>
<dbReference type="SMART" id="SM00729">
    <property type="entry name" value="Elp3"/>
    <property type="match status" value="1"/>
</dbReference>
<evidence type="ECO:0000259" key="7">
    <source>
        <dbReference type="PROSITE" id="PS51918"/>
    </source>
</evidence>
<dbReference type="InterPro" id="IPR058240">
    <property type="entry name" value="rSAM_sf"/>
</dbReference>
<dbReference type="SFLD" id="SFLDG01082">
    <property type="entry name" value="B12-binding_domain_containing"/>
    <property type="match status" value="1"/>
</dbReference>
<dbReference type="Gene3D" id="3.40.50.280">
    <property type="entry name" value="Cobalamin-binding domain"/>
    <property type="match status" value="1"/>
</dbReference>
<dbReference type="PANTHER" id="PTHR43409:SF16">
    <property type="entry name" value="SLR0320 PROTEIN"/>
    <property type="match status" value="1"/>
</dbReference>
<evidence type="ECO:0000313" key="9">
    <source>
        <dbReference type="Proteomes" id="UP001374803"/>
    </source>
</evidence>
<evidence type="ECO:0000256" key="5">
    <source>
        <dbReference type="ARBA" id="ARBA00023014"/>
    </source>
</evidence>
<dbReference type="Gene3D" id="3.80.30.20">
    <property type="entry name" value="tm_1862 like domain"/>
    <property type="match status" value="1"/>
</dbReference>
<comment type="cofactor">
    <cofactor evidence="1">
        <name>[4Fe-4S] cluster</name>
        <dbReference type="ChEBI" id="CHEBI:49883"/>
    </cofactor>
</comment>
<evidence type="ECO:0000313" key="8">
    <source>
        <dbReference type="EMBL" id="WXB01203.1"/>
    </source>
</evidence>
<dbReference type="PANTHER" id="PTHR43409">
    <property type="entry name" value="ANAEROBIC MAGNESIUM-PROTOPORPHYRIN IX MONOMETHYL ESTER CYCLASE-RELATED"/>
    <property type="match status" value="1"/>
</dbReference>
<dbReference type="CDD" id="cd01335">
    <property type="entry name" value="Radical_SAM"/>
    <property type="match status" value="1"/>
</dbReference>
<keyword evidence="2" id="KW-0949">S-adenosyl-L-methionine</keyword>
<organism evidence="8 9">
    <name type="scientific">Pendulispora rubella</name>
    <dbReference type="NCBI Taxonomy" id="2741070"/>
    <lineage>
        <taxon>Bacteria</taxon>
        <taxon>Pseudomonadati</taxon>
        <taxon>Myxococcota</taxon>
        <taxon>Myxococcia</taxon>
        <taxon>Myxococcales</taxon>
        <taxon>Sorangiineae</taxon>
        <taxon>Pendulisporaceae</taxon>
        <taxon>Pendulispora</taxon>
    </lineage>
</organism>
<dbReference type="InterPro" id="IPR006638">
    <property type="entry name" value="Elp3/MiaA/NifB-like_rSAM"/>
</dbReference>
<dbReference type="Pfam" id="PF02310">
    <property type="entry name" value="B12-binding"/>
    <property type="match status" value="1"/>
</dbReference>
<keyword evidence="5" id="KW-0411">Iron-sulfur</keyword>
<protein>
    <submittedName>
        <fullName evidence="8">Cobalamin-dependent protein</fullName>
    </submittedName>
</protein>
<dbReference type="InterPro" id="IPR051198">
    <property type="entry name" value="BchE-like"/>
</dbReference>
<dbReference type="SUPFAM" id="SSF102114">
    <property type="entry name" value="Radical SAM enzymes"/>
    <property type="match status" value="1"/>
</dbReference>
<sequence length="450" mass="49879">MRVLMISANRDVIPSPVVPIGILALAGAIRDSHDVRVLDLCFEVDFLGAIERAIADFQPELVAIGLRNLHTNAYDVGGRKGLIQIYADMAAAVRRSTQAPLVLGGAGFSLRPKHLMERLGADHGIVGEGERAFRQVADTLARGETPPTIVHGENVVHSDVFPMQRLRRSATIVSDLDMLPPIARDLVDPRYYDWEGTENIQTKRGCAFGCTYCDYPDLEGRKVRVRNPKTVADEVMARAQVPGVKFVFFVDSVFNVPPKAALELCNELIERNNPLPWTCYATPAAFSPELVEAMVRARCYGVEIGTDAGTDRILKALKKPFNLNDVRRTRALCEEYGLMDSHTFILGAEDETLDETRRTLDFADELDPAVSIFVAFSEDREDRDGVQSKNRRRILEILAEEAPKRPGWVVPEIGLGHHDGPPPRGTAGPAWIIAARERWAKKRGRSADLP</sequence>
<dbReference type="SFLD" id="SFLDS00029">
    <property type="entry name" value="Radical_SAM"/>
    <property type="match status" value="1"/>
</dbReference>
<dbReference type="PROSITE" id="PS51332">
    <property type="entry name" value="B12_BINDING"/>
    <property type="match status" value="1"/>
</dbReference>
<dbReference type="Proteomes" id="UP001374803">
    <property type="component" value="Chromosome"/>
</dbReference>
<dbReference type="RefSeq" id="WP_394830813.1">
    <property type="nucleotide sequence ID" value="NZ_CP089929.1"/>
</dbReference>
<dbReference type="SFLD" id="SFLDG01123">
    <property type="entry name" value="methyltransferase_(Class_B)"/>
    <property type="match status" value="1"/>
</dbReference>
<feature type="domain" description="Radical SAM core" evidence="7">
    <location>
        <begin position="192"/>
        <end position="405"/>
    </location>
</feature>
<accession>A0ABZ2KRB8</accession>
<evidence type="ECO:0000256" key="2">
    <source>
        <dbReference type="ARBA" id="ARBA00022691"/>
    </source>
</evidence>
<dbReference type="InterPro" id="IPR007197">
    <property type="entry name" value="rSAM"/>
</dbReference>
<keyword evidence="4" id="KW-0408">Iron</keyword>
<reference evidence="8" key="1">
    <citation type="submission" date="2021-12" db="EMBL/GenBank/DDBJ databases">
        <title>Discovery of the Pendulisporaceae a myxobacterial family with distinct sporulation behavior and unique specialized metabolism.</title>
        <authorList>
            <person name="Garcia R."/>
            <person name="Popoff A."/>
            <person name="Bader C.D."/>
            <person name="Loehr J."/>
            <person name="Walesch S."/>
            <person name="Walt C."/>
            <person name="Boldt J."/>
            <person name="Bunk B."/>
            <person name="Haeckl F.J.F.P.J."/>
            <person name="Gunesch A.P."/>
            <person name="Birkelbach J."/>
            <person name="Nuebel U."/>
            <person name="Pietschmann T."/>
            <person name="Bach T."/>
            <person name="Mueller R."/>
        </authorList>
    </citation>
    <scope>NUCLEOTIDE SEQUENCE</scope>
    <source>
        <strain evidence="8">MSr11367</strain>
    </source>
</reference>
<evidence type="ECO:0000256" key="4">
    <source>
        <dbReference type="ARBA" id="ARBA00023004"/>
    </source>
</evidence>
<name>A0ABZ2KRB8_9BACT</name>
<evidence type="ECO:0000256" key="1">
    <source>
        <dbReference type="ARBA" id="ARBA00001966"/>
    </source>
</evidence>
<feature type="domain" description="B12-binding" evidence="6">
    <location>
        <begin position="1"/>
        <end position="147"/>
    </location>
</feature>